<protein>
    <submittedName>
        <fullName evidence="2">Unnamed protein product</fullName>
    </submittedName>
</protein>
<accession>A0A9W6T4F4</accession>
<evidence type="ECO:0000313" key="2">
    <source>
        <dbReference type="EMBL" id="GME74290.1"/>
    </source>
</evidence>
<dbReference type="Proteomes" id="UP001165120">
    <property type="component" value="Unassembled WGS sequence"/>
</dbReference>
<organism evidence="2 3">
    <name type="scientific">Candida boidinii</name>
    <name type="common">Yeast</name>
    <dbReference type="NCBI Taxonomy" id="5477"/>
    <lineage>
        <taxon>Eukaryota</taxon>
        <taxon>Fungi</taxon>
        <taxon>Dikarya</taxon>
        <taxon>Ascomycota</taxon>
        <taxon>Saccharomycotina</taxon>
        <taxon>Pichiomycetes</taxon>
        <taxon>Pichiales</taxon>
        <taxon>Pichiaceae</taxon>
        <taxon>Ogataea</taxon>
        <taxon>Ogataea/Candida clade</taxon>
    </lineage>
</organism>
<feature type="compositionally biased region" description="Low complexity" evidence="1">
    <location>
        <begin position="78"/>
        <end position="92"/>
    </location>
</feature>
<evidence type="ECO:0000313" key="3">
    <source>
        <dbReference type="Proteomes" id="UP001165120"/>
    </source>
</evidence>
<proteinExistence type="predicted"/>
<reference evidence="2" key="1">
    <citation type="submission" date="2023-04" db="EMBL/GenBank/DDBJ databases">
        <title>Candida boidinii NBRC 10035.</title>
        <authorList>
            <person name="Ichikawa N."/>
            <person name="Sato H."/>
            <person name="Tonouchi N."/>
        </authorList>
    </citation>
    <scope>NUCLEOTIDE SEQUENCE</scope>
    <source>
        <strain evidence="2">NBRC 10035</strain>
    </source>
</reference>
<feature type="region of interest" description="Disordered" evidence="1">
    <location>
        <begin position="77"/>
        <end position="121"/>
    </location>
</feature>
<keyword evidence="3" id="KW-1185">Reference proteome</keyword>
<sequence>MISFLNNNFTNLKINDKEKFIISNFQPLNNITNTTANTNTTTITTTTKTNNSKVDLSYHTNNKLLNSKYSNQDLNQPLESQVQSQSQLQSESTNTTDNNKVPESTLPDQQLDHSPGSLDITEHTSLSLNSNQEQPPEEVEGNGEEEASCNLLDLLKDSDQLGNILDTSHLITNPTTTITRILSSS</sequence>
<comment type="caution">
    <text evidence="2">The sequence shown here is derived from an EMBL/GenBank/DDBJ whole genome shotgun (WGS) entry which is preliminary data.</text>
</comment>
<gene>
    <name evidence="2" type="ORF">Cboi02_000436100</name>
</gene>
<evidence type="ECO:0000256" key="1">
    <source>
        <dbReference type="SAM" id="MobiDB-lite"/>
    </source>
</evidence>
<feature type="compositionally biased region" description="Polar residues" evidence="1">
    <location>
        <begin position="93"/>
        <end position="108"/>
    </location>
</feature>
<name>A0A9W6T4F4_CANBO</name>
<dbReference type="AlphaFoldDB" id="A0A9W6T4F4"/>
<dbReference type="EMBL" id="BSXN01001738">
    <property type="protein sequence ID" value="GME74290.1"/>
    <property type="molecule type" value="Genomic_DNA"/>
</dbReference>